<dbReference type="NCBIfam" id="TIGR00072">
    <property type="entry name" value="hydrog_prot"/>
    <property type="match status" value="1"/>
</dbReference>
<dbReference type="GO" id="GO:0004190">
    <property type="term" value="F:aspartic-type endopeptidase activity"/>
    <property type="evidence" value="ECO:0007669"/>
    <property type="project" value="UniProtKB-KW"/>
</dbReference>
<accession>A0A2U3K128</accession>
<evidence type="ECO:0000256" key="1">
    <source>
        <dbReference type="ARBA" id="ARBA00006814"/>
    </source>
</evidence>
<dbReference type="PRINTS" id="PR00446">
    <property type="entry name" value="HYDRGNUPTAKE"/>
</dbReference>
<dbReference type="CDD" id="cd06062">
    <property type="entry name" value="H2MP_MemB-H2up"/>
    <property type="match status" value="1"/>
</dbReference>
<dbReference type="EMBL" id="OMOD01000020">
    <property type="protein sequence ID" value="SPF33287.1"/>
    <property type="molecule type" value="Genomic_DNA"/>
</dbReference>
<dbReference type="InterPro" id="IPR000671">
    <property type="entry name" value="Peptidase_A31"/>
</dbReference>
<dbReference type="Gene3D" id="3.40.50.1450">
    <property type="entry name" value="HybD-like"/>
    <property type="match status" value="1"/>
</dbReference>
<dbReference type="SUPFAM" id="SSF53163">
    <property type="entry name" value="HybD-like"/>
    <property type="match status" value="1"/>
</dbReference>
<evidence type="ECO:0000256" key="3">
    <source>
        <dbReference type="ARBA" id="ARBA00022750"/>
    </source>
</evidence>
<evidence type="ECO:0000256" key="4">
    <source>
        <dbReference type="ARBA" id="ARBA00022801"/>
    </source>
</evidence>
<sequence length="162" mass="16888">MEARPEKTVVLGLGNILHSDDGAGAQVVKRLREDARVPEDVSLVEGGTLGLELLPYVWDCSRLIVIDAVDVGEAPGTVVRMSGEELNSLPGTSSVHQLGVSDLLVALRVLQQQPPAVVLLGVQPASTDWSTELSPAVAAAMDCLVAATVRELCQQGQAGSVA</sequence>
<evidence type="ECO:0000313" key="5">
    <source>
        <dbReference type="EMBL" id="SPF33287.1"/>
    </source>
</evidence>
<comment type="similarity">
    <text evidence="1">Belongs to the peptidase A31 family.</text>
</comment>
<dbReference type="AlphaFoldDB" id="A0A2U3K128"/>
<keyword evidence="4" id="KW-0378">Hydrolase</keyword>
<reference evidence="6" key="1">
    <citation type="submission" date="2018-02" db="EMBL/GenBank/DDBJ databases">
        <authorList>
            <person name="Hausmann B."/>
        </authorList>
    </citation>
    <scope>NUCLEOTIDE SEQUENCE [LARGE SCALE GENOMIC DNA]</scope>
    <source>
        <strain evidence="6">Peat soil MAG SbA1</strain>
    </source>
</reference>
<evidence type="ECO:0000256" key="2">
    <source>
        <dbReference type="ARBA" id="ARBA00022670"/>
    </source>
</evidence>
<protein>
    <submittedName>
        <fullName evidence="5">Ni,Fe-hydrogenase maturation factor (Hya operon)</fullName>
    </submittedName>
</protein>
<evidence type="ECO:0000313" key="6">
    <source>
        <dbReference type="Proteomes" id="UP000238701"/>
    </source>
</evidence>
<keyword evidence="3" id="KW-0064">Aspartyl protease</keyword>
<organism evidence="5 6">
    <name type="scientific">Candidatus Sulfotelmatobacter kueseliae</name>
    <dbReference type="NCBI Taxonomy" id="2042962"/>
    <lineage>
        <taxon>Bacteria</taxon>
        <taxon>Pseudomonadati</taxon>
        <taxon>Acidobacteriota</taxon>
        <taxon>Terriglobia</taxon>
        <taxon>Terriglobales</taxon>
        <taxon>Candidatus Korobacteraceae</taxon>
        <taxon>Candidatus Sulfotelmatobacter</taxon>
    </lineage>
</organism>
<gene>
    <name evidence="5" type="primary">hupD</name>
    <name evidence="5" type="ORF">SBA1_1160027</name>
</gene>
<proteinExistence type="inferred from homology"/>
<dbReference type="GO" id="GO:0016485">
    <property type="term" value="P:protein processing"/>
    <property type="evidence" value="ECO:0007669"/>
    <property type="project" value="TreeGrafter"/>
</dbReference>
<name>A0A2U3K128_9BACT</name>
<keyword evidence="2" id="KW-0645">Protease</keyword>
<dbReference type="OrthoDB" id="9794619at2"/>
<dbReference type="GO" id="GO:0008047">
    <property type="term" value="F:enzyme activator activity"/>
    <property type="evidence" value="ECO:0007669"/>
    <property type="project" value="InterPro"/>
</dbReference>
<dbReference type="Pfam" id="PF01750">
    <property type="entry name" value="HycI"/>
    <property type="match status" value="1"/>
</dbReference>
<dbReference type="InterPro" id="IPR023430">
    <property type="entry name" value="Pept_HybD-like_dom_sf"/>
</dbReference>
<dbReference type="Proteomes" id="UP000238701">
    <property type="component" value="Unassembled WGS sequence"/>
</dbReference>
<dbReference type="PANTHER" id="PTHR30302:SF1">
    <property type="entry name" value="HYDROGENASE 2 MATURATION PROTEASE"/>
    <property type="match status" value="1"/>
</dbReference>
<dbReference type="PANTHER" id="PTHR30302">
    <property type="entry name" value="HYDROGENASE 1 MATURATION PROTEASE"/>
    <property type="match status" value="1"/>
</dbReference>